<evidence type="ECO:0000313" key="2">
    <source>
        <dbReference type="EMBL" id="TCN61681.1"/>
    </source>
</evidence>
<feature type="transmembrane region" description="Helical" evidence="1">
    <location>
        <begin position="96"/>
        <end position="122"/>
    </location>
</feature>
<accession>A0A4R2E2J0</accession>
<feature type="transmembrane region" description="Helical" evidence="1">
    <location>
        <begin position="180"/>
        <end position="200"/>
    </location>
</feature>
<proteinExistence type="predicted"/>
<comment type="caution">
    <text evidence="2">The sequence shown here is derived from an EMBL/GenBank/DDBJ whole genome shotgun (WGS) entry which is preliminary data.</text>
</comment>
<dbReference type="Proteomes" id="UP000294830">
    <property type="component" value="Unassembled WGS sequence"/>
</dbReference>
<evidence type="ECO:0000313" key="3">
    <source>
        <dbReference type="Proteomes" id="UP000294830"/>
    </source>
</evidence>
<feature type="transmembrane region" description="Helical" evidence="1">
    <location>
        <begin position="262"/>
        <end position="280"/>
    </location>
</feature>
<feature type="transmembrane region" description="Helical" evidence="1">
    <location>
        <begin position="50"/>
        <end position="75"/>
    </location>
</feature>
<sequence>MLVKFFRRDTIQVYATFILISVAIWVKSLMGVGEWEPLRTLEYGTPVELLINRFGIANPMLSSILAFVIAVFVILMMHRLNNRYIFVPQRSIIPALLFVIISFSFTSLQHLSPALVAMPFLILSLDSIFASYRKDYAEGEFFLASFFVALAAIAYLPSLVFMVMIVFSMFIMRSFSWREWVAMLAGAVVPLLFLVTYYLFFEPNSLELLKTFDPAKIIAAIPKRMNSFFGYGFLAVLTIAGIYASFFMLSWIGTQKLRTNKIFLVFYSMIAIGGFAYLMIPTVSKEIMLVVSLPLSYILGVFLIFTRRTFVADAILMTILALTVLLQIFAE</sequence>
<gene>
    <name evidence="2" type="ORF">CLV25_12312</name>
</gene>
<evidence type="ECO:0008006" key="4">
    <source>
        <dbReference type="Google" id="ProtNLM"/>
    </source>
</evidence>
<organism evidence="2 3">
    <name type="scientific">Acetobacteroides hydrogenigenes</name>
    <dbReference type="NCBI Taxonomy" id="979970"/>
    <lineage>
        <taxon>Bacteria</taxon>
        <taxon>Pseudomonadati</taxon>
        <taxon>Bacteroidota</taxon>
        <taxon>Bacteroidia</taxon>
        <taxon>Bacteroidales</taxon>
        <taxon>Rikenellaceae</taxon>
        <taxon>Acetobacteroides</taxon>
    </lineage>
</organism>
<feature type="transmembrane region" description="Helical" evidence="1">
    <location>
        <begin position="12"/>
        <end position="30"/>
    </location>
</feature>
<keyword evidence="3" id="KW-1185">Reference proteome</keyword>
<keyword evidence="1" id="KW-1133">Transmembrane helix</keyword>
<keyword evidence="1" id="KW-0472">Membrane</keyword>
<dbReference type="EMBL" id="SLWB01000023">
    <property type="protein sequence ID" value="TCN61681.1"/>
    <property type="molecule type" value="Genomic_DNA"/>
</dbReference>
<feature type="transmembrane region" description="Helical" evidence="1">
    <location>
        <begin position="310"/>
        <end position="330"/>
    </location>
</feature>
<name>A0A4R2E2J0_9BACT</name>
<keyword evidence="1" id="KW-0812">Transmembrane</keyword>
<dbReference type="OrthoDB" id="1116060at2"/>
<feature type="transmembrane region" description="Helical" evidence="1">
    <location>
        <begin position="286"/>
        <end position="305"/>
    </location>
</feature>
<feature type="transmembrane region" description="Helical" evidence="1">
    <location>
        <begin position="228"/>
        <end position="250"/>
    </location>
</feature>
<feature type="transmembrane region" description="Helical" evidence="1">
    <location>
        <begin position="142"/>
        <end position="168"/>
    </location>
</feature>
<protein>
    <recommendedName>
        <fullName evidence="4">Beta-carotene 15,15'-monooxygenase</fullName>
    </recommendedName>
</protein>
<dbReference type="RefSeq" id="WP_131840575.1">
    <property type="nucleotide sequence ID" value="NZ_SLWB01000023.1"/>
</dbReference>
<reference evidence="2 3" key="1">
    <citation type="submission" date="2019-03" db="EMBL/GenBank/DDBJ databases">
        <title>Genomic Encyclopedia of Archaeal and Bacterial Type Strains, Phase II (KMG-II): from individual species to whole genera.</title>
        <authorList>
            <person name="Goeker M."/>
        </authorList>
    </citation>
    <scope>NUCLEOTIDE SEQUENCE [LARGE SCALE GENOMIC DNA]</scope>
    <source>
        <strain evidence="2 3">RL-C</strain>
    </source>
</reference>
<evidence type="ECO:0000256" key="1">
    <source>
        <dbReference type="SAM" id="Phobius"/>
    </source>
</evidence>
<dbReference type="AlphaFoldDB" id="A0A4R2E2J0"/>